<keyword evidence="4 6" id="KW-0408">Iron</keyword>
<dbReference type="AlphaFoldDB" id="A0A7R8ZVY2"/>
<dbReference type="NCBIfam" id="NF004019">
    <property type="entry name" value="PRK05481.1"/>
    <property type="match status" value="1"/>
</dbReference>
<comment type="cofactor">
    <cofactor evidence="6">
        <name>[4Fe-4S] cluster</name>
        <dbReference type="ChEBI" id="CHEBI:49883"/>
    </cofactor>
    <text evidence="6">Binds 2 [4Fe-4S] clusters per subunit. One cluster is coordinated with 3 cysteines and an exchangeable S-adenosyl-L-methionine.</text>
</comment>
<dbReference type="InterPro" id="IPR003698">
    <property type="entry name" value="Lipoyl_synth"/>
</dbReference>
<dbReference type="EC" id="2.8.1.8" evidence="6"/>
<dbReference type="InterPro" id="IPR007197">
    <property type="entry name" value="rSAM"/>
</dbReference>
<dbReference type="SUPFAM" id="SSF102114">
    <property type="entry name" value="Radical SAM enzymes"/>
    <property type="match status" value="1"/>
</dbReference>
<reference evidence="7" key="1">
    <citation type="submission" date="2020-11" db="EMBL/GenBank/DDBJ databases">
        <authorList>
            <person name="Tran Van P."/>
        </authorList>
    </citation>
    <scope>NUCLEOTIDE SEQUENCE</scope>
</reference>
<keyword evidence="5 6" id="KW-0411">Iron-sulfur</keyword>
<organism evidence="7">
    <name type="scientific">Cyprideis torosa</name>
    <dbReference type="NCBI Taxonomy" id="163714"/>
    <lineage>
        <taxon>Eukaryota</taxon>
        <taxon>Metazoa</taxon>
        <taxon>Ecdysozoa</taxon>
        <taxon>Arthropoda</taxon>
        <taxon>Crustacea</taxon>
        <taxon>Oligostraca</taxon>
        <taxon>Ostracoda</taxon>
        <taxon>Podocopa</taxon>
        <taxon>Podocopida</taxon>
        <taxon>Cytherocopina</taxon>
        <taxon>Cytheroidea</taxon>
        <taxon>Cytherideidae</taxon>
        <taxon>Cyprideis</taxon>
    </lineage>
</organism>
<comment type="subcellular location">
    <subcellularLocation>
        <location evidence="6">Mitochondrion</location>
    </subcellularLocation>
</comment>
<dbReference type="GO" id="GO:0009249">
    <property type="term" value="P:protein lipoylation"/>
    <property type="evidence" value="ECO:0007669"/>
    <property type="project" value="UniProtKB-UniRule"/>
</dbReference>
<dbReference type="OrthoDB" id="3231at2759"/>
<evidence type="ECO:0000256" key="2">
    <source>
        <dbReference type="ARBA" id="ARBA00022691"/>
    </source>
</evidence>
<dbReference type="GO" id="GO:0016992">
    <property type="term" value="F:lipoate synthase activity"/>
    <property type="evidence" value="ECO:0007669"/>
    <property type="project" value="UniProtKB-UniRule"/>
</dbReference>
<dbReference type="GO" id="GO:0046872">
    <property type="term" value="F:metal ion binding"/>
    <property type="evidence" value="ECO:0007669"/>
    <property type="project" value="UniProtKB-KW"/>
</dbReference>
<dbReference type="EMBL" id="OB678681">
    <property type="protein sequence ID" value="CAD7236382.1"/>
    <property type="molecule type" value="Genomic_DNA"/>
</dbReference>
<evidence type="ECO:0000256" key="3">
    <source>
        <dbReference type="ARBA" id="ARBA00022723"/>
    </source>
</evidence>
<dbReference type="PANTHER" id="PTHR10949:SF0">
    <property type="entry name" value="LIPOYL SYNTHASE, MITOCHONDRIAL"/>
    <property type="match status" value="1"/>
</dbReference>
<comment type="similarity">
    <text evidence="6">Belongs to the radical SAM superfamily. Lipoyl synthase family.</text>
</comment>
<keyword evidence="1 6" id="KW-0004">4Fe-4S</keyword>
<dbReference type="NCBIfam" id="NF009544">
    <property type="entry name" value="PRK12928.1"/>
    <property type="match status" value="1"/>
</dbReference>
<comment type="function">
    <text evidence="6">Catalyzes the radical-mediated insertion of two sulfur atoms into the C-6 and C-8 positions of the octanoyl moiety bound to the lipoyl domains of lipoate-dependent enzymes, thereby converting the octanoylated domains into lipoylated derivatives.</text>
</comment>
<dbReference type="PROSITE" id="PS51918">
    <property type="entry name" value="RADICAL_SAM"/>
    <property type="match status" value="1"/>
</dbReference>
<sequence length="199" mass="21930">MHVQYAVVTSVTRDDLLDGGASFFAETIERIRELSPQTLVEVLIPDLQGNWEALAFILAARPAVLNHNMETVPRLYPTVRPQAGYELSLSLLAECKRRDPAMVTKSGIMVGLGEGRREIETVMDDLLEVGCDILTIGQYLQPSKNHLPVVDFVAPEVFVELEGVARKKGFPGVASSPMVRSSYEAGEIYRQVTESRGQA</sequence>
<comment type="caution">
    <text evidence="6">Lacks conserved residue(s) required for the propagation of feature annotation.</text>
</comment>
<keyword evidence="3 6" id="KW-0479">Metal-binding</keyword>
<comment type="pathway">
    <text evidence="6">Protein modification; protein lipoylation via endogenous pathway; protein N(6)-(lipoyl)lysine from octanoyl-[acyl-carrier-protein]: step 2/2.</text>
</comment>
<evidence type="ECO:0000256" key="4">
    <source>
        <dbReference type="ARBA" id="ARBA00023004"/>
    </source>
</evidence>
<name>A0A7R8ZVY2_9CRUS</name>
<dbReference type="PANTHER" id="PTHR10949">
    <property type="entry name" value="LIPOYL SYNTHASE"/>
    <property type="match status" value="1"/>
</dbReference>
<evidence type="ECO:0000256" key="5">
    <source>
        <dbReference type="ARBA" id="ARBA00023014"/>
    </source>
</evidence>
<dbReference type="HAMAP" id="MF_00206">
    <property type="entry name" value="Lipoyl_synth"/>
    <property type="match status" value="1"/>
</dbReference>
<accession>A0A7R8ZVY2</accession>
<dbReference type="GO" id="GO:0005739">
    <property type="term" value="C:mitochondrion"/>
    <property type="evidence" value="ECO:0007669"/>
    <property type="project" value="UniProtKB-SubCell"/>
</dbReference>
<dbReference type="InterPro" id="IPR013785">
    <property type="entry name" value="Aldolase_TIM"/>
</dbReference>
<evidence type="ECO:0000256" key="1">
    <source>
        <dbReference type="ARBA" id="ARBA00022485"/>
    </source>
</evidence>
<dbReference type="InterPro" id="IPR058240">
    <property type="entry name" value="rSAM_sf"/>
</dbReference>
<comment type="catalytic activity">
    <reaction evidence="6">
        <text>[[Fe-S] cluster scaffold protein carrying a second [4Fe-4S](2+) cluster] + N(6)-octanoyl-L-lysyl-[protein] + 2 oxidized [2Fe-2S]-[ferredoxin] + 2 S-adenosyl-L-methionine + 4 H(+) = [[Fe-S] cluster scaffold protein] + N(6)-[(R)-dihydrolipoyl]-L-lysyl-[protein] + 4 Fe(3+) + 2 hydrogen sulfide + 2 5'-deoxyadenosine + 2 L-methionine + 2 reduced [2Fe-2S]-[ferredoxin]</text>
        <dbReference type="Rhea" id="RHEA:16585"/>
        <dbReference type="Rhea" id="RHEA-COMP:9928"/>
        <dbReference type="Rhea" id="RHEA-COMP:10000"/>
        <dbReference type="Rhea" id="RHEA-COMP:10001"/>
        <dbReference type="Rhea" id="RHEA-COMP:10475"/>
        <dbReference type="Rhea" id="RHEA-COMP:14568"/>
        <dbReference type="Rhea" id="RHEA-COMP:14569"/>
        <dbReference type="ChEBI" id="CHEBI:15378"/>
        <dbReference type="ChEBI" id="CHEBI:17319"/>
        <dbReference type="ChEBI" id="CHEBI:29034"/>
        <dbReference type="ChEBI" id="CHEBI:29919"/>
        <dbReference type="ChEBI" id="CHEBI:33722"/>
        <dbReference type="ChEBI" id="CHEBI:33737"/>
        <dbReference type="ChEBI" id="CHEBI:33738"/>
        <dbReference type="ChEBI" id="CHEBI:57844"/>
        <dbReference type="ChEBI" id="CHEBI:59789"/>
        <dbReference type="ChEBI" id="CHEBI:78809"/>
        <dbReference type="ChEBI" id="CHEBI:83100"/>
        <dbReference type="EC" id="2.8.1.8"/>
    </reaction>
</comment>
<keyword evidence="2 6" id="KW-0949">S-adenosyl-L-methionine</keyword>
<dbReference type="UniPathway" id="UPA00538">
    <property type="reaction ID" value="UER00593"/>
</dbReference>
<keyword evidence="6" id="KW-0808">Transferase</keyword>
<dbReference type="Gene3D" id="3.20.20.70">
    <property type="entry name" value="Aldolase class I"/>
    <property type="match status" value="1"/>
</dbReference>
<dbReference type="GO" id="GO:0051539">
    <property type="term" value="F:4 iron, 4 sulfur cluster binding"/>
    <property type="evidence" value="ECO:0007669"/>
    <property type="project" value="UniProtKB-UniRule"/>
</dbReference>
<gene>
    <name evidence="7" type="ORF">CTOB1V02_LOCUS14197</name>
</gene>
<protein>
    <recommendedName>
        <fullName evidence="6">Lipoyl synthase, mitochondrial</fullName>
        <ecNumber evidence="6">2.8.1.8</ecNumber>
    </recommendedName>
    <alternativeName>
        <fullName evidence="6">Lipoate synthase</fullName>
        <shortName evidence="6">LS</shortName>
        <shortName evidence="6">Lip-syn</shortName>
    </alternativeName>
    <alternativeName>
        <fullName evidence="6">Lipoic acid synthase</fullName>
    </alternativeName>
</protein>
<evidence type="ECO:0000313" key="7">
    <source>
        <dbReference type="EMBL" id="CAD7236382.1"/>
    </source>
</evidence>
<proteinExistence type="inferred from homology"/>
<feature type="binding site" evidence="6">
    <location>
        <position position="182"/>
    </location>
    <ligand>
        <name>[4Fe-4S] cluster</name>
        <dbReference type="ChEBI" id="CHEBI:49883"/>
        <label>1</label>
    </ligand>
</feature>
<keyword evidence="6" id="KW-0496">Mitochondrion</keyword>
<evidence type="ECO:0000256" key="6">
    <source>
        <dbReference type="HAMAP-Rule" id="MF_03123"/>
    </source>
</evidence>